<proteinExistence type="predicted"/>
<dbReference type="InterPro" id="IPR027267">
    <property type="entry name" value="AH/BAR_dom_sf"/>
</dbReference>
<name>A0A8B7XNR8_ACAPL</name>
<dbReference type="Proteomes" id="UP000694845">
    <property type="component" value="Unplaced"/>
</dbReference>
<dbReference type="AlphaFoldDB" id="A0A8B7XNR8"/>
<organism evidence="3 4">
    <name type="scientific">Acanthaster planci</name>
    <name type="common">Crown-of-thorns starfish</name>
    <dbReference type="NCBI Taxonomy" id="133434"/>
    <lineage>
        <taxon>Eukaryota</taxon>
        <taxon>Metazoa</taxon>
        <taxon>Echinodermata</taxon>
        <taxon>Eleutherozoa</taxon>
        <taxon>Asterozoa</taxon>
        <taxon>Asteroidea</taxon>
        <taxon>Valvatacea</taxon>
        <taxon>Valvatida</taxon>
        <taxon>Acanthasteridae</taxon>
        <taxon>Acanthaster</taxon>
    </lineage>
</organism>
<feature type="region of interest" description="Disordered" evidence="1">
    <location>
        <begin position="489"/>
        <end position="534"/>
    </location>
</feature>
<dbReference type="GO" id="GO:0009898">
    <property type="term" value="C:cytoplasmic side of plasma membrane"/>
    <property type="evidence" value="ECO:0007669"/>
    <property type="project" value="TreeGrafter"/>
</dbReference>
<dbReference type="OMA" id="TNAIMEC"/>
<sequence>MEVNAERDCSVLGGLFQTIINDMKGSVPVWEDFTSKASKLHTQLKTTIVAVSAFLEAFQRIADIATNSRGATKDLGASLTRMCIRHKTIELKLKSFTNAIMECLVNPLQERMEDWKKITTQLDKEHAKDYKKARQDIKKKSSDTVRLQKKARKGKADIQYRLDSAMHDVNDMYLLLEEQEKNAVRGGMIEERSRFCMLINCFKPVVDEEISMLSEVTRLESVLGELVEHSKDPYILPPSSEQVIMDIKGQEIKLAYQTPPGSPSPSSGSRKSSMCSLSSMTSSDSRSSSSTNSHSPGANFVRHRSLSQPNSAYRLSSVSSQDSGFTSQDMLFPAQPGTPPQTVPEETAQQRLLHCASTPYELEHQSSSECSTPSSPTPPPTASQFTIPPSQAPPPPSWLVNFSQSEKLQRPKSIPTPLVPSGTRPPPPPVADKPLVSPKPKTGDAKAGSTPFVPDFNTPQSNQIVPRPLCASGQPLSNADLYRQRSATLPARRHTHSSMPSALYSLDSDGTTSSHGSLSTSSGYSTQSTTGTNSDEMLTLQDRRHHSLEDSMENVTDNEKPPVHSFQATESVYTTTPNHSPTRRPMSMSCMPTASLGEPAIRGTTTTPSGSLRKSKPPPPIRRTPSGGSLAGMSITPEAQGAVGEGPDDAYFKRPYTPGRVRSQSTVQAPYGGEAQQSGGGSQGRVHRSHSLKLAGDVVAGDLARMNLMESLNAKLAKRGTAQPQQDAGPRQQMQAEHYAQPMQQQQQSTQQYQQSAQQYQQSTQHYQQQSTQHYQQQSTQHYQQQSTQHYQQQQSTQQYKQQPGQYQQQQQQQQTHQYQQQHFQQNQYQQQQQQPQHNGQQQGLPSQRYSQPHGAYKPPNLPPPQQQQQAYSTPSFQQVQQQLQQQLQHGAPLQPSQYGGQPSHGHSQITSQSGNQGDSDSSDSDEGVGILAEIKRGVKLRRTISNDRSAPRI</sequence>
<accession>A0A8B7XNR8</accession>
<feature type="compositionally biased region" description="Low complexity" evidence="1">
    <location>
        <begin position="770"/>
        <end position="843"/>
    </location>
</feature>
<feature type="compositionally biased region" description="Polar residues" evidence="1">
    <location>
        <begin position="566"/>
        <end position="580"/>
    </location>
</feature>
<feature type="region of interest" description="Disordered" evidence="1">
    <location>
        <begin position="361"/>
        <end position="472"/>
    </location>
</feature>
<dbReference type="CDD" id="cd07643">
    <property type="entry name" value="I-BAR_IMD_MIM"/>
    <property type="match status" value="1"/>
</dbReference>
<feature type="compositionally biased region" description="Low complexity" evidence="1">
    <location>
        <begin position="264"/>
        <end position="296"/>
    </location>
</feature>
<dbReference type="OrthoDB" id="10061327at2759"/>
<dbReference type="PROSITE" id="PS51338">
    <property type="entry name" value="IMD"/>
    <property type="match status" value="1"/>
</dbReference>
<feature type="compositionally biased region" description="Polar residues" evidence="1">
    <location>
        <begin position="603"/>
        <end position="612"/>
    </location>
</feature>
<gene>
    <name evidence="4" type="primary">LOC110974858</name>
</gene>
<evidence type="ECO:0000259" key="2">
    <source>
        <dbReference type="PROSITE" id="PS51338"/>
    </source>
</evidence>
<dbReference type="KEGG" id="aplc:110974858"/>
<dbReference type="RefSeq" id="XP_022082459.1">
    <property type="nucleotide sequence ID" value="XM_022226767.1"/>
</dbReference>
<reference evidence="4" key="1">
    <citation type="submission" date="2025-08" db="UniProtKB">
        <authorList>
            <consortium name="RefSeq"/>
        </authorList>
    </citation>
    <scope>IDENTIFICATION</scope>
</reference>
<feature type="domain" description="IMD" evidence="2">
    <location>
        <begin position="1"/>
        <end position="250"/>
    </location>
</feature>
<feature type="compositionally biased region" description="Low complexity" evidence="1">
    <location>
        <begin position="508"/>
        <end position="534"/>
    </location>
</feature>
<feature type="compositionally biased region" description="Polar residues" evidence="1">
    <location>
        <begin position="306"/>
        <end position="329"/>
    </location>
</feature>
<feature type="region of interest" description="Disordered" evidence="1">
    <location>
        <begin position="550"/>
        <end position="657"/>
    </location>
</feature>
<evidence type="ECO:0000313" key="3">
    <source>
        <dbReference type="Proteomes" id="UP000694845"/>
    </source>
</evidence>
<dbReference type="GO" id="GO:0003779">
    <property type="term" value="F:actin binding"/>
    <property type="evidence" value="ECO:0007669"/>
    <property type="project" value="InterPro"/>
</dbReference>
<feature type="region of interest" description="Disordered" evidence="1">
    <location>
        <begin position="717"/>
        <end position="758"/>
    </location>
</feature>
<dbReference type="GeneID" id="110974858"/>
<feature type="region of interest" description="Disordered" evidence="1">
    <location>
        <begin position="255"/>
        <end position="349"/>
    </location>
</feature>
<feature type="compositionally biased region" description="Polar residues" evidence="1">
    <location>
        <begin position="895"/>
        <end position="918"/>
    </location>
</feature>
<dbReference type="GO" id="GO:0015629">
    <property type="term" value="C:actin cytoskeleton"/>
    <property type="evidence" value="ECO:0007669"/>
    <property type="project" value="TreeGrafter"/>
</dbReference>
<dbReference type="PANTHER" id="PTHR15708:SF4">
    <property type="entry name" value="FI21477P1-RELATED"/>
    <property type="match status" value="1"/>
</dbReference>
<dbReference type="GO" id="GO:0005543">
    <property type="term" value="F:phospholipid binding"/>
    <property type="evidence" value="ECO:0007669"/>
    <property type="project" value="TreeGrafter"/>
</dbReference>
<evidence type="ECO:0000256" key="1">
    <source>
        <dbReference type="SAM" id="MobiDB-lite"/>
    </source>
</evidence>
<dbReference type="PANTHER" id="PTHR15708">
    <property type="entry name" value="ACTIN BUNDLING/MISSING IN METASTASIS-RELATED"/>
    <property type="match status" value="1"/>
</dbReference>
<dbReference type="Gene3D" id="1.20.1270.60">
    <property type="entry name" value="Arfaptin homology (AH) domain/BAR domain"/>
    <property type="match status" value="1"/>
</dbReference>
<feature type="region of interest" description="Disordered" evidence="1">
    <location>
        <begin position="770"/>
        <end position="954"/>
    </location>
</feature>
<protein>
    <submittedName>
        <fullName evidence="4">MTSS1-like protein</fullName>
    </submittedName>
</protein>
<dbReference type="SUPFAM" id="SSF103657">
    <property type="entry name" value="BAR/IMD domain-like"/>
    <property type="match status" value="1"/>
</dbReference>
<dbReference type="InterPro" id="IPR013606">
    <property type="entry name" value="I-BAR_dom"/>
</dbReference>
<evidence type="ECO:0000313" key="4">
    <source>
        <dbReference type="RefSeq" id="XP_022082459.1"/>
    </source>
</evidence>
<feature type="compositionally biased region" description="Low complexity" evidence="1">
    <location>
        <begin position="878"/>
        <end position="889"/>
    </location>
</feature>
<dbReference type="GO" id="GO:0007009">
    <property type="term" value="P:plasma membrane organization"/>
    <property type="evidence" value="ECO:0007669"/>
    <property type="project" value="InterPro"/>
</dbReference>
<feature type="compositionally biased region" description="Low complexity" evidence="1">
    <location>
        <begin position="744"/>
        <end position="758"/>
    </location>
</feature>
<dbReference type="InterPro" id="IPR030127">
    <property type="entry name" value="MTSS1/MTSS2"/>
</dbReference>
<dbReference type="GO" id="GO:0030031">
    <property type="term" value="P:cell projection assembly"/>
    <property type="evidence" value="ECO:0007669"/>
    <property type="project" value="TreeGrafter"/>
</dbReference>
<keyword evidence="3" id="KW-1185">Reference proteome</keyword>
<dbReference type="Pfam" id="PF08397">
    <property type="entry name" value="IMD"/>
    <property type="match status" value="1"/>
</dbReference>